<name>A0ABU4PTF7_9SPHN</name>
<dbReference type="InterPro" id="IPR010976">
    <property type="entry name" value="B-phosphoglucomutase_hydrolase"/>
</dbReference>
<accession>A0ABU4PTF7</accession>
<dbReference type="EMBL" id="JAWXXV010000001">
    <property type="protein sequence ID" value="MDX5986129.1"/>
    <property type="molecule type" value="Genomic_DNA"/>
</dbReference>
<dbReference type="InterPro" id="IPR023214">
    <property type="entry name" value="HAD_sf"/>
</dbReference>
<dbReference type="InterPro" id="IPR051806">
    <property type="entry name" value="HAD-like_SPP"/>
</dbReference>
<dbReference type="EC" id="5.4.2.6" evidence="2"/>
<dbReference type="RefSeq" id="WP_010406723.1">
    <property type="nucleotide sequence ID" value="NZ_JAWXXV010000001.1"/>
</dbReference>
<dbReference type="NCBIfam" id="TIGR01990">
    <property type="entry name" value="bPGM"/>
    <property type="match status" value="1"/>
</dbReference>
<dbReference type="Pfam" id="PF00702">
    <property type="entry name" value="Hydrolase"/>
    <property type="match status" value="1"/>
</dbReference>
<dbReference type="CDD" id="cd02598">
    <property type="entry name" value="HAD_BPGM"/>
    <property type="match status" value="1"/>
</dbReference>
<dbReference type="NCBIfam" id="TIGR01509">
    <property type="entry name" value="HAD-SF-IA-v3"/>
    <property type="match status" value="1"/>
</dbReference>
<evidence type="ECO:0000313" key="2">
    <source>
        <dbReference type="EMBL" id="MDX5986129.1"/>
    </source>
</evidence>
<dbReference type="SFLD" id="SFLDS00003">
    <property type="entry name" value="Haloacid_Dehalogenase"/>
    <property type="match status" value="1"/>
</dbReference>
<comment type="similarity">
    <text evidence="1">Belongs to the HAD-like hydrolase superfamily. CbbY/CbbZ/Gph/YieH family.</text>
</comment>
<gene>
    <name evidence="2" type="primary">pgmB</name>
    <name evidence="2" type="ORF">SIL82_17870</name>
</gene>
<comment type="caution">
    <text evidence="2">The sequence shown here is derived from an EMBL/GenBank/DDBJ whole genome shotgun (WGS) entry which is preliminary data.</text>
</comment>
<dbReference type="Proteomes" id="UP001279660">
    <property type="component" value="Unassembled WGS sequence"/>
</dbReference>
<dbReference type="PANTHER" id="PTHR43481:SF4">
    <property type="entry name" value="GLYCEROL-1-PHOSPHATE PHOSPHOHYDROLASE 1-RELATED"/>
    <property type="match status" value="1"/>
</dbReference>
<sequence length="222" mass="23236">MTFRAALFDLDGVLVDSARLHFVAWKRIADELGIPFDADDNEALKGVDRMGSLEHILRLGGRTLDLSAKEHLAARKNGFYLDALTTMSDADVLPGAAALLAQARDRGLLLGVASASRNAMVVLERAGLSNAVDFVADAAKVAHSKPAPDIFLACVTALGVASDECVGFEDAAAGVDAIKAANMVAIGIGDSQVLAKADLIFAATAEVDLDRVLRLSPARPQV</sequence>
<dbReference type="GO" id="GO:0008801">
    <property type="term" value="F:beta-phosphoglucomutase activity"/>
    <property type="evidence" value="ECO:0007669"/>
    <property type="project" value="UniProtKB-EC"/>
</dbReference>
<dbReference type="SFLD" id="SFLDG01135">
    <property type="entry name" value="C1.5.6:_HAD__Beta-PGM__Phospha"/>
    <property type="match status" value="1"/>
</dbReference>
<dbReference type="Gene3D" id="3.40.50.1000">
    <property type="entry name" value="HAD superfamily/HAD-like"/>
    <property type="match status" value="1"/>
</dbReference>
<dbReference type="SFLD" id="SFLDG01129">
    <property type="entry name" value="C1.5:_HAD__Beta-PGM__Phosphata"/>
    <property type="match status" value="1"/>
</dbReference>
<protein>
    <submittedName>
        <fullName evidence="2">Beta-phosphoglucomutase</fullName>
        <ecNumber evidence="2">5.4.2.6</ecNumber>
    </submittedName>
</protein>
<dbReference type="NCBIfam" id="TIGR02009">
    <property type="entry name" value="PGMB-YQAB-SF"/>
    <property type="match status" value="1"/>
</dbReference>
<keyword evidence="2" id="KW-0413">Isomerase</keyword>
<dbReference type="InterPro" id="IPR036412">
    <property type="entry name" value="HAD-like_sf"/>
</dbReference>
<dbReference type="InterPro" id="IPR023198">
    <property type="entry name" value="PGP-like_dom2"/>
</dbReference>
<evidence type="ECO:0000256" key="1">
    <source>
        <dbReference type="ARBA" id="ARBA00006171"/>
    </source>
</evidence>
<reference evidence="2 3" key="1">
    <citation type="submission" date="2023-11" db="EMBL/GenBank/DDBJ databases">
        <title>MicrobeMod: A computational toolkit for identifying prokaryotic methylation and restriction-modification with nanopore sequencing.</title>
        <authorList>
            <person name="Crits-Christoph A."/>
            <person name="Kang S.C."/>
            <person name="Lee H."/>
            <person name="Ostrov N."/>
        </authorList>
    </citation>
    <scope>NUCLEOTIDE SEQUENCE [LARGE SCALE GENOMIC DNA]</scope>
    <source>
        <strain evidence="2 3">ATCC 14820</strain>
    </source>
</reference>
<organism evidence="2 3">
    <name type="scientific">Sphingomonas echinoides</name>
    <dbReference type="NCBI Taxonomy" id="59803"/>
    <lineage>
        <taxon>Bacteria</taxon>
        <taxon>Pseudomonadati</taxon>
        <taxon>Pseudomonadota</taxon>
        <taxon>Alphaproteobacteria</taxon>
        <taxon>Sphingomonadales</taxon>
        <taxon>Sphingomonadaceae</taxon>
        <taxon>Sphingomonas</taxon>
    </lineage>
</organism>
<proteinExistence type="inferred from homology"/>
<evidence type="ECO:0000313" key="3">
    <source>
        <dbReference type="Proteomes" id="UP001279660"/>
    </source>
</evidence>
<dbReference type="InterPro" id="IPR006439">
    <property type="entry name" value="HAD-SF_hydro_IA"/>
</dbReference>
<dbReference type="Gene3D" id="1.10.150.240">
    <property type="entry name" value="Putative phosphatase, domain 2"/>
    <property type="match status" value="1"/>
</dbReference>
<dbReference type="PANTHER" id="PTHR43481">
    <property type="entry name" value="FRUCTOSE-1-PHOSPHATE PHOSPHATASE"/>
    <property type="match status" value="1"/>
</dbReference>
<dbReference type="InterPro" id="IPR010972">
    <property type="entry name" value="Beta-PGM"/>
</dbReference>
<keyword evidence="3" id="KW-1185">Reference proteome</keyword>
<dbReference type="SUPFAM" id="SSF56784">
    <property type="entry name" value="HAD-like"/>
    <property type="match status" value="1"/>
</dbReference>